<gene>
    <name evidence="2" type="ORF">HT134_24755</name>
</gene>
<reference evidence="2 3" key="1">
    <citation type="submission" date="2020-06" db="EMBL/GenBank/DDBJ databases">
        <authorList>
            <person name="Chanama M."/>
        </authorList>
    </citation>
    <scope>NUCLEOTIDE SEQUENCE [LARGE SCALE GENOMIC DNA]</scope>
    <source>
        <strain evidence="2 3">TBRC6557</strain>
    </source>
</reference>
<accession>A0A7Y6ISL0</accession>
<keyword evidence="3" id="KW-1185">Reference proteome</keyword>
<dbReference type="AlphaFoldDB" id="A0A7Y6ISL0"/>
<evidence type="ECO:0000256" key="1">
    <source>
        <dbReference type="SAM" id="MobiDB-lite"/>
    </source>
</evidence>
<name>A0A7Y6ISL0_9ACTN</name>
<evidence type="ECO:0000313" key="3">
    <source>
        <dbReference type="Proteomes" id="UP000546126"/>
    </source>
</evidence>
<dbReference type="RefSeq" id="WP_175602845.1">
    <property type="nucleotide sequence ID" value="NZ_JABWGO010000006.1"/>
</dbReference>
<dbReference type="Proteomes" id="UP000546126">
    <property type="component" value="Unassembled WGS sequence"/>
</dbReference>
<feature type="region of interest" description="Disordered" evidence="1">
    <location>
        <begin position="78"/>
        <end position="101"/>
    </location>
</feature>
<comment type="caution">
    <text evidence="2">The sequence shown here is derived from an EMBL/GenBank/DDBJ whole genome shotgun (WGS) entry which is preliminary data.</text>
</comment>
<dbReference type="EMBL" id="JABWGO010000006">
    <property type="protein sequence ID" value="NUW43318.1"/>
    <property type="molecule type" value="Genomic_DNA"/>
</dbReference>
<organism evidence="2 3">
    <name type="scientific">Nonomuraea rhodomycinica</name>
    <dbReference type="NCBI Taxonomy" id="1712872"/>
    <lineage>
        <taxon>Bacteria</taxon>
        <taxon>Bacillati</taxon>
        <taxon>Actinomycetota</taxon>
        <taxon>Actinomycetes</taxon>
        <taxon>Streptosporangiales</taxon>
        <taxon>Streptosporangiaceae</taxon>
        <taxon>Nonomuraea</taxon>
    </lineage>
</organism>
<evidence type="ECO:0000313" key="2">
    <source>
        <dbReference type="EMBL" id="NUW43318.1"/>
    </source>
</evidence>
<proteinExistence type="predicted"/>
<protein>
    <submittedName>
        <fullName evidence="2">Uncharacterized protein</fullName>
    </submittedName>
</protein>
<sequence length="101" mass="11285">MDIEAQLLHLTSRVEVLETGVRITDGIMATMIGITQVTDDVTQLRNEIRQDLAALRDEVAGLRRHMAEQYCRIQLKLPRTLNSSETETPRAPGSPSPETLT</sequence>